<organism evidence="8 9">
    <name type="scientific">Cellulomonas terrae</name>
    <dbReference type="NCBI Taxonomy" id="311234"/>
    <lineage>
        <taxon>Bacteria</taxon>
        <taxon>Bacillati</taxon>
        <taxon>Actinomycetota</taxon>
        <taxon>Actinomycetes</taxon>
        <taxon>Micrococcales</taxon>
        <taxon>Cellulomonadaceae</taxon>
        <taxon>Cellulomonas</taxon>
    </lineage>
</organism>
<dbReference type="EMBL" id="BJWH01000006">
    <property type="protein sequence ID" value="GEL98007.1"/>
    <property type="molecule type" value="Genomic_DNA"/>
</dbReference>
<feature type="transmembrane region" description="Helical" evidence="7">
    <location>
        <begin position="55"/>
        <end position="83"/>
    </location>
</feature>
<keyword evidence="4 7" id="KW-1133">Transmembrane helix</keyword>
<dbReference type="InterPro" id="IPR017039">
    <property type="entry name" value="Virul_fac_BrkB"/>
</dbReference>
<feature type="compositionally biased region" description="Basic and acidic residues" evidence="6">
    <location>
        <begin position="324"/>
        <end position="346"/>
    </location>
</feature>
<evidence type="ECO:0008006" key="10">
    <source>
        <dbReference type="Google" id="ProtNLM"/>
    </source>
</evidence>
<feature type="transmembrane region" description="Helical" evidence="7">
    <location>
        <begin position="276"/>
        <end position="294"/>
    </location>
</feature>
<feature type="transmembrane region" description="Helical" evidence="7">
    <location>
        <begin position="125"/>
        <end position="147"/>
    </location>
</feature>
<dbReference type="AlphaFoldDB" id="A0A511JJ30"/>
<dbReference type="Pfam" id="PF03631">
    <property type="entry name" value="Virul_fac_BrkB"/>
    <property type="match status" value="1"/>
</dbReference>
<evidence type="ECO:0000313" key="8">
    <source>
        <dbReference type="EMBL" id="GEL98007.1"/>
    </source>
</evidence>
<evidence type="ECO:0000256" key="1">
    <source>
        <dbReference type="ARBA" id="ARBA00004651"/>
    </source>
</evidence>
<dbReference type="OrthoDB" id="5143175at2"/>
<evidence type="ECO:0000313" key="9">
    <source>
        <dbReference type="Proteomes" id="UP000321049"/>
    </source>
</evidence>
<keyword evidence="9" id="KW-1185">Reference proteome</keyword>
<keyword evidence="2" id="KW-1003">Cell membrane</keyword>
<dbReference type="RefSeq" id="WP_146845556.1">
    <property type="nucleotide sequence ID" value="NZ_BJWH01000006.1"/>
</dbReference>
<comment type="subcellular location">
    <subcellularLocation>
        <location evidence="1">Cell membrane</location>
        <topology evidence="1">Multi-pass membrane protein</topology>
    </subcellularLocation>
</comment>
<sequence>MSAEETGPATATRPPRARLADSPSLVLRGRALLLRWKHTRPGRASARFRARSGGVLAGGIAYAALFSVFAALTISYTTFIAILGDNDELRERVLQAVDDTYPHLLDTGDGLGAIDPEVLELSANLTAAGIVAVVVLLLSAIAAMTALRRSVRAMFATELGGNPVLGKARDLGGFVGMAFAVLLSATLTTGVGTVASWILDALGWDGLTTVVLRVVGLLVAFVIDAALFVLVVRVLAAEHPTWRDLLRGAAIAAAGLGIVRTLGTTVVASSVSTNPLFASVTVLVTLLVWVNLVARIMLLAAAWTADPPYVEPATAAESPGRTAPRSERDQERTDGDQSRGEQGQRP</sequence>
<feature type="transmembrane region" description="Helical" evidence="7">
    <location>
        <begin position="174"/>
        <end position="198"/>
    </location>
</feature>
<protein>
    <recommendedName>
        <fullName evidence="10">YihY/virulence factor BrkB family protein</fullName>
    </recommendedName>
</protein>
<keyword evidence="5 7" id="KW-0472">Membrane</keyword>
<evidence type="ECO:0000256" key="6">
    <source>
        <dbReference type="SAM" id="MobiDB-lite"/>
    </source>
</evidence>
<feature type="transmembrane region" description="Helical" evidence="7">
    <location>
        <begin position="210"/>
        <end position="236"/>
    </location>
</feature>
<evidence type="ECO:0000256" key="2">
    <source>
        <dbReference type="ARBA" id="ARBA00022475"/>
    </source>
</evidence>
<reference evidence="8 9" key="1">
    <citation type="submission" date="2019-07" db="EMBL/GenBank/DDBJ databases">
        <title>Whole genome shotgun sequence of Cellulomonas terrae NBRC 100819.</title>
        <authorList>
            <person name="Hosoyama A."/>
            <person name="Uohara A."/>
            <person name="Ohji S."/>
            <person name="Ichikawa N."/>
        </authorList>
    </citation>
    <scope>NUCLEOTIDE SEQUENCE [LARGE SCALE GENOMIC DNA]</scope>
    <source>
        <strain evidence="8 9">NBRC 100819</strain>
    </source>
</reference>
<feature type="region of interest" description="Disordered" evidence="6">
    <location>
        <begin position="311"/>
        <end position="346"/>
    </location>
</feature>
<evidence type="ECO:0000256" key="4">
    <source>
        <dbReference type="ARBA" id="ARBA00022989"/>
    </source>
</evidence>
<dbReference type="GO" id="GO:0005886">
    <property type="term" value="C:plasma membrane"/>
    <property type="evidence" value="ECO:0007669"/>
    <property type="project" value="UniProtKB-SubCell"/>
</dbReference>
<feature type="transmembrane region" description="Helical" evidence="7">
    <location>
        <begin position="248"/>
        <end position="270"/>
    </location>
</feature>
<gene>
    <name evidence="8" type="ORF">CTE05_15540</name>
</gene>
<dbReference type="Proteomes" id="UP000321049">
    <property type="component" value="Unassembled WGS sequence"/>
</dbReference>
<name>A0A511JJ30_9CELL</name>
<accession>A0A511JJ30</accession>
<evidence type="ECO:0000256" key="7">
    <source>
        <dbReference type="SAM" id="Phobius"/>
    </source>
</evidence>
<dbReference type="PANTHER" id="PTHR30213:SF1">
    <property type="entry name" value="INNER MEMBRANE PROTEIN YHJD"/>
    <property type="match status" value="1"/>
</dbReference>
<evidence type="ECO:0000256" key="5">
    <source>
        <dbReference type="ARBA" id="ARBA00023136"/>
    </source>
</evidence>
<keyword evidence="3 7" id="KW-0812">Transmembrane</keyword>
<evidence type="ECO:0000256" key="3">
    <source>
        <dbReference type="ARBA" id="ARBA00022692"/>
    </source>
</evidence>
<comment type="caution">
    <text evidence="8">The sequence shown here is derived from an EMBL/GenBank/DDBJ whole genome shotgun (WGS) entry which is preliminary data.</text>
</comment>
<proteinExistence type="predicted"/>
<dbReference type="PANTHER" id="PTHR30213">
    <property type="entry name" value="INNER MEMBRANE PROTEIN YHJD"/>
    <property type="match status" value="1"/>
</dbReference>